<gene>
    <name evidence="6" type="ORF">FGK63_02510</name>
</gene>
<reference evidence="6 7" key="1">
    <citation type="submission" date="2019-05" db="EMBL/GenBank/DDBJ databases">
        <title>Ruegeria sp. nov., isolated from tidal flat.</title>
        <authorList>
            <person name="Kim W."/>
        </authorList>
    </citation>
    <scope>NUCLEOTIDE SEQUENCE [LARGE SCALE GENOMIC DNA]</scope>
    <source>
        <strain evidence="6 7">CAU 1488</strain>
    </source>
</reference>
<feature type="transmembrane region" description="Helical" evidence="5">
    <location>
        <begin position="98"/>
        <end position="116"/>
    </location>
</feature>
<protein>
    <recommendedName>
        <fullName evidence="5">Probable membrane transporter protein</fullName>
    </recommendedName>
</protein>
<keyword evidence="4 5" id="KW-0472">Membrane</keyword>
<sequence length="254" mass="25619">MDSFLTFLAVGFVAQLADGALGMGFGVISSSVLLFQGFPPPLVSASVNAAKIPTGSMAGISHALNGNIDFSLFRRLALSGMAGGIVGALILGELKRPFLTVLIAAFLIGIGSLILWRGITGRAPRLLATRRMSVIGAAGGLIEGIGGSWGPIVTSSLIGSGTEPRRAIGSSALAELVVSAIVFAVLLMTFQAGHWGGDRALSDVLMPVAGLVAGGVPAAFIGGRLAAVAPKRPLTIAVGLLALGIGLQRLSTLI</sequence>
<dbReference type="Proteomes" id="UP001193035">
    <property type="component" value="Unassembled WGS sequence"/>
</dbReference>
<evidence type="ECO:0000256" key="3">
    <source>
        <dbReference type="ARBA" id="ARBA00022989"/>
    </source>
</evidence>
<feature type="transmembrane region" description="Helical" evidence="5">
    <location>
        <begin position="172"/>
        <end position="192"/>
    </location>
</feature>
<keyword evidence="7" id="KW-1185">Reference proteome</keyword>
<evidence type="ECO:0000313" key="7">
    <source>
        <dbReference type="Proteomes" id="UP001193035"/>
    </source>
</evidence>
<dbReference type="RefSeq" id="WP_138840021.1">
    <property type="nucleotide sequence ID" value="NZ_VCPD01000001.1"/>
</dbReference>
<evidence type="ECO:0000313" key="6">
    <source>
        <dbReference type="EMBL" id="TMV09962.1"/>
    </source>
</evidence>
<comment type="subcellular location">
    <subcellularLocation>
        <location evidence="5">Cell membrane</location>
        <topology evidence="5">Multi-pass membrane protein</topology>
    </subcellularLocation>
    <subcellularLocation>
        <location evidence="1">Membrane</location>
        <topology evidence="1">Multi-pass membrane protein</topology>
    </subcellularLocation>
</comment>
<proteinExistence type="inferred from homology"/>
<dbReference type="Pfam" id="PF01925">
    <property type="entry name" value="TauE"/>
    <property type="match status" value="1"/>
</dbReference>
<accession>A0ABY2X3K7</accession>
<dbReference type="EMBL" id="VCPD01000001">
    <property type="protein sequence ID" value="TMV09962.1"/>
    <property type="molecule type" value="Genomic_DNA"/>
</dbReference>
<evidence type="ECO:0000256" key="4">
    <source>
        <dbReference type="ARBA" id="ARBA00023136"/>
    </source>
</evidence>
<evidence type="ECO:0000256" key="1">
    <source>
        <dbReference type="ARBA" id="ARBA00004141"/>
    </source>
</evidence>
<organism evidence="6 7">
    <name type="scientific">Ruegeria sediminis</name>
    <dbReference type="NCBI Taxonomy" id="2583820"/>
    <lineage>
        <taxon>Bacteria</taxon>
        <taxon>Pseudomonadati</taxon>
        <taxon>Pseudomonadota</taxon>
        <taxon>Alphaproteobacteria</taxon>
        <taxon>Rhodobacterales</taxon>
        <taxon>Roseobacteraceae</taxon>
        <taxon>Ruegeria</taxon>
    </lineage>
</organism>
<feature type="transmembrane region" description="Helical" evidence="5">
    <location>
        <begin position="204"/>
        <end position="222"/>
    </location>
</feature>
<dbReference type="PANTHER" id="PTHR43701">
    <property type="entry name" value="MEMBRANE TRANSPORTER PROTEIN MJ0441-RELATED"/>
    <property type="match status" value="1"/>
</dbReference>
<keyword evidence="3 5" id="KW-1133">Transmembrane helix</keyword>
<name>A0ABY2X3K7_9RHOB</name>
<comment type="caution">
    <text evidence="6">The sequence shown here is derived from an EMBL/GenBank/DDBJ whole genome shotgun (WGS) entry which is preliminary data.</text>
</comment>
<evidence type="ECO:0000256" key="5">
    <source>
        <dbReference type="RuleBase" id="RU363041"/>
    </source>
</evidence>
<keyword evidence="2 5" id="KW-0812">Transmembrane</keyword>
<feature type="transmembrane region" description="Helical" evidence="5">
    <location>
        <begin position="76"/>
        <end position="92"/>
    </location>
</feature>
<keyword evidence="5" id="KW-1003">Cell membrane</keyword>
<comment type="similarity">
    <text evidence="5">Belongs to the 4-toluene sulfonate uptake permease (TSUP) (TC 2.A.102) family.</text>
</comment>
<dbReference type="InterPro" id="IPR051598">
    <property type="entry name" value="TSUP/Inactive_protease-like"/>
</dbReference>
<dbReference type="InterPro" id="IPR002781">
    <property type="entry name" value="TM_pro_TauE-like"/>
</dbReference>
<dbReference type="PANTHER" id="PTHR43701:SF12">
    <property type="entry name" value="MEMBRANE TRANSPORTER PROTEIN YTNM-RELATED"/>
    <property type="match status" value="1"/>
</dbReference>
<evidence type="ECO:0000256" key="2">
    <source>
        <dbReference type="ARBA" id="ARBA00022692"/>
    </source>
</evidence>